<accession>A0ABT8MQH9</accession>
<gene>
    <name evidence="2" type="ORF">QWY15_06880</name>
</gene>
<keyword evidence="1" id="KW-0472">Membrane</keyword>
<keyword evidence="3" id="KW-1185">Reference proteome</keyword>
<evidence type="ECO:0008006" key="4">
    <source>
        <dbReference type="Google" id="ProtNLM"/>
    </source>
</evidence>
<dbReference type="EMBL" id="JAUJWW010000002">
    <property type="protein sequence ID" value="MDN7227021.1"/>
    <property type="molecule type" value="Genomic_DNA"/>
</dbReference>
<dbReference type="Proteomes" id="UP001172054">
    <property type="component" value="Unassembled WGS sequence"/>
</dbReference>
<sequence length="151" mass="16666">MKKYIKNNNGLTLVELLASTVLIMLILSTFLMMFAQSAKTNVASETIVDSTYTAQTEMEKIYGLSKKITPINKLSAFPSAGYGTPKNLAIGGMDWIEFTKKISSSNETIKIRLESKAADVKMTRIIIEVYEGTKTNASAKMENVLVWEGTP</sequence>
<feature type="transmembrane region" description="Helical" evidence="1">
    <location>
        <begin position="12"/>
        <end position="35"/>
    </location>
</feature>
<name>A0ABT8MQH9_9BACL</name>
<evidence type="ECO:0000256" key="1">
    <source>
        <dbReference type="SAM" id="Phobius"/>
    </source>
</evidence>
<evidence type="ECO:0000313" key="2">
    <source>
        <dbReference type="EMBL" id="MDN7227021.1"/>
    </source>
</evidence>
<proteinExistence type="predicted"/>
<comment type="caution">
    <text evidence="2">The sequence shown here is derived from an EMBL/GenBank/DDBJ whole genome shotgun (WGS) entry which is preliminary data.</text>
</comment>
<protein>
    <recommendedName>
        <fullName evidence="4">Prepilin-type N-terminal cleavage/methylation domain-containing protein</fullName>
    </recommendedName>
</protein>
<organism evidence="2 3">
    <name type="scientific">Planococcus liqunii</name>
    <dbReference type="NCBI Taxonomy" id="3058394"/>
    <lineage>
        <taxon>Bacteria</taxon>
        <taxon>Bacillati</taxon>
        <taxon>Bacillota</taxon>
        <taxon>Bacilli</taxon>
        <taxon>Bacillales</taxon>
        <taxon>Caryophanaceae</taxon>
        <taxon>Planococcus</taxon>
    </lineage>
</organism>
<dbReference type="RefSeq" id="WP_301725841.1">
    <property type="nucleotide sequence ID" value="NZ_JAUJWW010000002.1"/>
</dbReference>
<keyword evidence="1" id="KW-1133">Transmembrane helix</keyword>
<keyword evidence="1" id="KW-0812">Transmembrane</keyword>
<reference evidence="2 3" key="1">
    <citation type="submission" date="2023-06" db="EMBL/GenBank/DDBJ databases">
        <title>Novel species in genus Planococcus.</title>
        <authorList>
            <person name="Ning S."/>
        </authorList>
    </citation>
    <scope>NUCLEOTIDE SEQUENCE [LARGE SCALE GENOMIC DNA]</scope>
    <source>
        <strain evidence="2 3">N064</strain>
    </source>
</reference>
<evidence type="ECO:0000313" key="3">
    <source>
        <dbReference type="Proteomes" id="UP001172054"/>
    </source>
</evidence>